<dbReference type="PANTHER" id="PTHR47966:SF2">
    <property type="entry name" value="ASPERGILLOPEPSIN-1-RELATED"/>
    <property type="match status" value="1"/>
</dbReference>
<evidence type="ECO:0000256" key="2">
    <source>
        <dbReference type="ARBA" id="ARBA00022670"/>
    </source>
</evidence>
<evidence type="ECO:0000313" key="9">
    <source>
        <dbReference type="EMBL" id="KAJ9131643.1"/>
    </source>
</evidence>
<keyword evidence="4 6" id="KW-0378">Hydrolase</keyword>
<dbReference type="EMBL" id="JANBVO010000066">
    <property type="protein sequence ID" value="KAJ9131643.1"/>
    <property type="molecule type" value="Genomic_DNA"/>
</dbReference>
<dbReference type="AlphaFoldDB" id="A0AA38R165"/>
<keyword evidence="10" id="KW-1185">Reference proteome</keyword>
<gene>
    <name evidence="9" type="ORF">NKR23_g11647</name>
</gene>
<reference evidence="9" key="1">
    <citation type="submission" date="2022-07" db="EMBL/GenBank/DDBJ databases">
        <title>Fungi with potential for degradation of polypropylene.</title>
        <authorList>
            <person name="Gostincar C."/>
        </authorList>
    </citation>
    <scope>NUCLEOTIDE SEQUENCE</scope>
    <source>
        <strain evidence="9">EXF-13308</strain>
    </source>
</reference>
<name>A0AA38R165_9PEZI</name>
<dbReference type="InterPro" id="IPR034163">
    <property type="entry name" value="Aspergillopepsin-like_cat_dom"/>
</dbReference>
<evidence type="ECO:0000256" key="5">
    <source>
        <dbReference type="PIRSR" id="PIRSR601461-1"/>
    </source>
</evidence>
<evidence type="ECO:0000313" key="10">
    <source>
        <dbReference type="Proteomes" id="UP001174694"/>
    </source>
</evidence>
<dbReference type="InterPro" id="IPR021109">
    <property type="entry name" value="Peptidase_aspartic_dom_sf"/>
</dbReference>
<organism evidence="9 10">
    <name type="scientific">Pleurostoma richardsiae</name>
    <dbReference type="NCBI Taxonomy" id="41990"/>
    <lineage>
        <taxon>Eukaryota</taxon>
        <taxon>Fungi</taxon>
        <taxon>Dikarya</taxon>
        <taxon>Ascomycota</taxon>
        <taxon>Pezizomycotina</taxon>
        <taxon>Sordariomycetes</taxon>
        <taxon>Sordariomycetidae</taxon>
        <taxon>Calosphaeriales</taxon>
        <taxon>Pleurostomataceae</taxon>
        <taxon>Pleurostoma</taxon>
    </lineage>
</organism>
<dbReference type="GO" id="GO:0004190">
    <property type="term" value="F:aspartic-type endopeptidase activity"/>
    <property type="evidence" value="ECO:0007669"/>
    <property type="project" value="UniProtKB-KW"/>
</dbReference>
<dbReference type="InterPro" id="IPR001461">
    <property type="entry name" value="Aspartic_peptidase_A1"/>
</dbReference>
<dbReference type="Gene3D" id="2.40.70.10">
    <property type="entry name" value="Acid Proteases"/>
    <property type="match status" value="2"/>
</dbReference>
<keyword evidence="2 6" id="KW-0645">Protease</keyword>
<proteinExistence type="inferred from homology"/>
<feature type="domain" description="Peptidase A1" evidence="8">
    <location>
        <begin position="105"/>
        <end position="408"/>
    </location>
</feature>
<evidence type="ECO:0000256" key="7">
    <source>
        <dbReference type="SAM" id="SignalP"/>
    </source>
</evidence>
<dbReference type="Pfam" id="PF00026">
    <property type="entry name" value="Asp"/>
    <property type="match status" value="1"/>
</dbReference>
<feature type="active site" evidence="5">
    <location>
        <position position="302"/>
    </location>
</feature>
<evidence type="ECO:0000256" key="3">
    <source>
        <dbReference type="ARBA" id="ARBA00022750"/>
    </source>
</evidence>
<evidence type="ECO:0000256" key="1">
    <source>
        <dbReference type="ARBA" id="ARBA00007447"/>
    </source>
</evidence>
<dbReference type="FunFam" id="2.40.70.10:FF:000026">
    <property type="entry name" value="Endothiapepsin"/>
    <property type="match status" value="1"/>
</dbReference>
<dbReference type="InterPro" id="IPR001969">
    <property type="entry name" value="Aspartic_peptidase_AS"/>
</dbReference>
<protein>
    <submittedName>
        <fullName evidence="9">Endothiapepsin</fullName>
    </submittedName>
</protein>
<comment type="caution">
    <text evidence="9">The sequence shown here is derived from an EMBL/GenBank/DDBJ whole genome shotgun (WGS) entry which is preliminary data.</text>
</comment>
<dbReference type="PRINTS" id="PR00792">
    <property type="entry name" value="PEPSIN"/>
</dbReference>
<comment type="similarity">
    <text evidence="1 6">Belongs to the peptidase A1 family.</text>
</comment>
<dbReference type="Proteomes" id="UP001174694">
    <property type="component" value="Unassembled WGS sequence"/>
</dbReference>
<keyword evidence="7" id="KW-0732">Signal</keyword>
<dbReference type="CDD" id="cd06097">
    <property type="entry name" value="Aspergillopepsin_like"/>
    <property type="match status" value="1"/>
</dbReference>
<feature type="signal peptide" evidence="7">
    <location>
        <begin position="1"/>
        <end position="20"/>
    </location>
</feature>
<dbReference type="PROSITE" id="PS51767">
    <property type="entry name" value="PEPTIDASE_A1"/>
    <property type="match status" value="1"/>
</dbReference>
<feature type="chain" id="PRO_5041276926" evidence="7">
    <location>
        <begin position="21"/>
        <end position="415"/>
    </location>
</feature>
<dbReference type="PANTHER" id="PTHR47966">
    <property type="entry name" value="BETA-SITE APP-CLEAVING ENZYME, ISOFORM A-RELATED"/>
    <property type="match status" value="1"/>
</dbReference>
<dbReference type="SUPFAM" id="SSF50630">
    <property type="entry name" value="Acid proteases"/>
    <property type="match status" value="1"/>
</dbReference>
<evidence type="ECO:0000259" key="8">
    <source>
        <dbReference type="PROSITE" id="PS51767"/>
    </source>
</evidence>
<dbReference type="PROSITE" id="PS00141">
    <property type="entry name" value="ASP_PROTEASE"/>
    <property type="match status" value="1"/>
</dbReference>
<dbReference type="InterPro" id="IPR033121">
    <property type="entry name" value="PEPTIDASE_A1"/>
</dbReference>
<feature type="active site" evidence="5">
    <location>
        <position position="123"/>
    </location>
</feature>
<evidence type="ECO:0000256" key="4">
    <source>
        <dbReference type="ARBA" id="ARBA00022801"/>
    </source>
</evidence>
<accession>A0AA38R165</accession>
<dbReference type="GO" id="GO:0006508">
    <property type="term" value="P:proteolysis"/>
    <property type="evidence" value="ECO:0007669"/>
    <property type="project" value="UniProtKB-KW"/>
</dbReference>
<evidence type="ECO:0000256" key="6">
    <source>
        <dbReference type="RuleBase" id="RU000454"/>
    </source>
</evidence>
<keyword evidence="3 6" id="KW-0064">Aspartyl protease</keyword>
<sequence length="415" mass="44020">MPSLFTVLAASLALASNTLGKPIGTEAKTFSLKQVRNTNFTTHGPHAMAKTYLKYGVPLPEKLAAAIGNISASFSLSYSALESSTSSNGSGSVTTYPSDIFDSAYYTPVQIGTPAQTVLLDFDTGSADLWVFGVDTVGHAAYHPALSSTSAKQAGSVWAIVYGDGSSSFGDIFTDVVSVGGLVVEDQVVERAVTVSSSFLTSVALDGLLGLSFSTLNTVRPNPANTWYQNAIPQLEEPVFTVDLKFHEPGKFDFGYINSSAYTGSISYVDVDARQGFWGFTSEGFSVGPLPLVDHSVDAIADTGTTLLYLPDEVVAAYWAAVPGAYFDTTAYAFIFPCIAVPPSFNFEFGGSTFTIPGPYINYSPYSEGYCYGGLQSSDELGINIFGDVALKAGFQVFDGVNYKLGWATKEGSFL</sequence>